<accession>A0A0F7LCA3</accession>
<reference evidence="1" key="1">
    <citation type="journal article" date="2015" name="Front. Microbiol.">
        <title>Combining genomic sequencing methods to explore viral diversity and reveal potential virus-host interactions.</title>
        <authorList>
            <person name="Chow C.E."/>
            <person name="Winget D.M."/>
            <person name="White R.A.III."/>
            <person name="Hallam S.J."/>
            <person name="Suttle C.A."/>
        </authorList>
    </citation>
    <scope>NUCLEOTIDE SEQUENCE</scope>
    <source>
        <strain evidence="1">Oxic3_4</strain>
    </source>
</reference>
<name>A0A0F7LCA3_9VIRU</name>
<reference evidence="1" key="2">
    <citation type="submission" date="2015-03" db="EMBL/GenBank/DDBJ databases">
        <authorList>
            <person name="Chow C.-E.T."/>
            <person name="Winget D.M."/>
            <person name="White R.A.III."/>
            <person name="Hallam S.J."/>
            <person name="Suttle C.A."/>
        </authorList>
    </citation>
    <scope>NUCLEOTIDE SEQUENCE</scope>
    <source>
        <strain evidence="1">Oxic3_4</strain>
    </source>
</reference>
<sequence>MERPYGKNVFYYLAWGSFPHRLQIEIYLSSVLIRNRAQFVGWTQAVGQP</sequence>
<proteinExistence type="predicted"/>
<protein>
    <submittedName>
        <fullName evidence="1">Tail tube B</fullName>
    </submittedName>
</protein>
<dbReference type="EMBL" id="KR029610">
    <property type="protein sequence ID" value="AKH48887.1"/>
    <property type="molecule type" value="Genomic_DNA"/>
</dbReference>
<evidence type="ECO:0000313" key="1">
    <source>
        <dbReference type="EMBL" id="AKH48887.1"/>
    </source>
</evidence>
<organism evidence="1">
    <name type="scientific">uncultured marine virus</name>
    <dbReference type="NCBI Taxonomy" id="186617"/>
    <lineage>
        <taxon>Viruses</taxon>
        <taxon>environmental samples</taxon>
    </lineage>
</organism>